<dbReference type="GO" id="GO:0015658">
    <property type="term" value="F:branched-chain amino acid transmembrane transporter activity"/>
    <property type="evidence" value="ECO:0007669"/>
    <property type="project" value="InterPro"/>
</dbReference>
<proteinExistence type="predicted"/>
<dbReference type="Proteomes" id="UP000509241">
    <property type="component" value="Chromosome"/>
</dbReference>
<keyword evidence="3 6" id="KW-0812">Transmembrane</keyword>
<dbReference type="RefSeq" id="WP_179260236.1">
    <property type="nucleotide sequence ID" value="NZ_CP058601.1"/>
</dbReference>
<dbReference type="InterPro" id="IPR001851">
    <property type="entry name" value="ABC_transp_permease"/>
</dbReference>
<keyword evidence="4 6" id="KW-1133">Transmembrane helix</keyword>
<gene>
    <name evidence="7" type="ORF">HYG82_06375</name>
</gene>
<dbReference type="GO" id="GO:0005886">
    <property type="term" value="C:plasma membrane"/>
    <property type="evidence" value="ECO:0007669"/>
    <property type="project" value="UniProtKB-SubCell"/>
</dbReference>
<feature type="transmembrane region" description="Helical" evidence="6">
    <location>
        <begin position="218"/>
        <end position="237"/>
    </location>
</feature>
<comment type="subcellular location">
    <subcellularLocation>
        <location evidence="1">Cell membrane</location>
        <topology evidence="1">Multi-pass membrane protein</topology>
    </subcellularLocation>
</comment>
<feature type="transmembrane region" description="Helical" evidence="6">
    <location>
        <begin position="51"/>
        <end position="70"/>
    </location>
</feature>
<protein>
    <submittedName>
        <fullName evidence="7">Branched-chain amino acid ABC transporter permease</fullName>
    </submittedName>
</protein>
<evidence type="ECO:0000256" key="3">
    <source>
        <dbReference type="ARBA" id="ARBA00022692"/>
    </source>
</evidence>
<dbReference type="OrthoDB" id="239932at2157"/>
<dbReference type="PANTHER" id="PTHR30482:SF10">
    <property type="entry name" value="HIGH-AFFINITY BRANCHED-CHAIN AMINO ACID TRANSPORT PROTEIN BRAE"/>
    <property type="match status" value="1"/>
</dbReference>
<dbReference type="Pfam" id="PF02653">
    <property type="entry name" value="BPD_transp_2"/>
    <property type="match status" value="1"/>
</dbReference>
<dbReference type="EMBL" id="CP058601">
    <property type="protein sequence ID" value="QLG48497.1"/>
    <property type="molecule type" value="Genomic_DNA"/>
</dbReference>
<organism evidence="7 8">
    <name type="scientific">Natrinema halophilum</name>
    <dbReference type="NCBI Taxonomy" id="1699371"/>
    <lineage>
        <taxon>Archaea</taxon>
        <taxon>Methanobacteriati</taxon>
        <taxon>Methanobacteriota</taxon>
        <taxon>Stenosarchaea group</taxon>
        <taxon>Halobacteria</taxon>
        <taxon>Halobacteriales</taxon>
        <taxon>Natrialbaceae</taxon>
        <taxon>Natrinema</taxon>
    </lineage>
</organism>
<feature type="transmembrane region" description="Helical" evidence="6">
    <location>
        <begin position="127"/>
        <end position="145"/>
    </location>
</feature>
<dbReference type="GeneID" id="56032900"/>
<sequence length="345" mass="36825">MTLSHSINSIRQKIVEDAKTPKGYVALSVLAIALLAPAIFGGYLFEIVLQMVVFVLVVASWNLIAGYFGVFSFAHAALFGVGGYIAAILAGTYGIHPVATIVIGGGGAAIASLIIAPMILRLGGSYVAMATLAYAEILYLLVYVLDDITGGAMGYIEHPALFDGNMIPLYYFALAIVLLNLAVLYVLLRSRFGLIGRAIREEEDAAKMLGNNTDRYKVYAFVLSSAMAGTAGGIHAFNIRIFSPSMMAIEMMIEFMAMAVIGGIGTSLGPVVGVIAVLGFSEFFRSFGEIRLLLWGLLLMFTIMFFPGGLAGSSVQQDLLRDQAGKLRSAFGSQSAQDEHSSKEQ</sequence>
<feature type="transmembrane region" description="Helical" evidence="6">
    <location>
        <begin position="292"/>
        <end position="311"/>
    </location>
</feature>
<keyword evidence="5 6" id="KW-0472">Membrane</keyword>
<dbReference type="CDD" id="cd06581">
    <property type="entry name" value="TM_PBP1_LivM_like"/>
    <property type="match status" value="1"/>
</dbReference>
<evidence type="ECO:0000256" key="4">
    <source>
        <dbReference type="ARBA" id="ARBA00022989"/>
    </source>
</evidence>
<keyword evidence="8" id="KW-1185">Reference proteome</keyword>
<dbReference type="PANTHER" id="PTHR30482">
    <property type="entry name" value="HIGH-AFFINITY BRANCHED-CHAIN AMINO ACID TRANSPORT SYSTEM PERMEASE"/>
    <property type="match status" value="1"/>
</dbReference>
<feature type="transmembrane region" description="Helical" evidence="6">
    <location>
        <begin position="257"/>
        <end position="280"/>
    </location>
</feature>
<name>A0A7D5KQM5_9EURY</name>
<evidence type="ECO:0000313" key="7">
    <source>
        <dbReference type="EMBL" id="QLG48497.1"/>
    </source>
</evidence>
<dbReference type="AlphaFoldDB" id="A0A7D5KQM5"/>
<feature type="transmembrane region" description="Helical" evidence="6">
    <location>
        <begin position="169"/>
        <end position="188"/>
    </location>
</feature>
<evidence type="ECO:0000256" key="5">
    <source>
        <dbReference type="ARBA" id="ARBA00023136"/>
    </source>
</evidence>
<reference evidence="7 8" key="1">
    <citation type="submission" date="2020-07" db="EMBL/GenBank/DDBJ databases">
        <authorList>
            <person name="Cui H."/>
        </authorList>
    </citation>
    <scope>NUCLEOTIDE SEQUENCE [LARGE SCALE GENOMIC DNA]</scope>
    <source>
        <strain evidence="7 8">YPL8</strain>
    </source>
</reference>
<feature type="transmembrane region" description="Helical" evidence="6">
    <location>
        <begin position="21"/>
        <end position="45"/>
    </location>
</feature>
<dbReference type="InterPro" id="IPR043428">
    <property type="entry name" value="LivM-like"/>
</dbReference>
<evidence type="ECO:0000256" key="6">
    <source>
        <dbReference type="SAM" id="Phobius"/>
    </source>
</evidence>
<evidence type="ECO:0000256" key="2">
    <source>
        <dbReference type="ARBA" id="ARBA00022475"/>
    </source>
</evidence>
<dbReference type="KEGG" id="haly:HYG82_06375"/>
<accession>A0A7D5KQM5</accession>
<feature type="transmembrane region" description="Helical" evidence="6">
    <location>
        <begin position="101"/>
        <end position="120"/>
    </location>
</feature>
<keyword evidence="2" id="KW-1003">Cell membrane</keyword>
<evidence type="ECO:0000313" key="8">
    <source>
        <dbReference type="Proteomes" id="UP000509241"/>
    </source>
</evidence>
<evidence type="ECO:0000256" key="1">
    <source>
        <dbReference type="ARBA" id="ARBA00004651"/>
    </source>
</evidence>